<proteinExistence type="predicted"/>
<dbReference type="Proteomes" id="UP000294257">
    <property type="component" value="Unassembled WGS sequence"/>
</dbReference>
<dbReference type="AlphaFoldDB" id="A0A4Q7KLH5"/>
<accession>A0A4Q7KLH5</accession>
<evidence type="ECO:0000313" key="2">
    <source>
        <dbReference type="Proteomes" id="UP000294257"/>
    </source>
</evidence>
<dbReference type="EMBL" id="SGWQ01000007">
    <property type="protein sequence ID" value="RZS36401.1"/>
    <property type="molecule type" value="Genomic_DNA"/>
</dbReference>
<name>A0A4Q7KLH5_9PSEU</name>
<organism evidence="1 2">
    <name type="scientific">Herbihabitans rhizosphaerae</name>
    <dbReference type="NCBI Taxonomy" id="1872711"/>
    <lineage>
        <taxon>Bacteria</taxon>
        <taxon>Bacillati</taxon>
        <taxon>Actinomycetota</taxon>
        <taxon>Actinomycetes</taxon>
        <taxon>Pseudonocardiales</taxon>
        <taxon>Pseudonocardiaceae</taxon>
        <taxon>Herbihabitans</taxon>
    </lineage>
</organism>
<keyword evidence="2" id="KW-1185">Reference proteome</keyword>
<sequence length="40" mass="4180">MIPFKKPVFWLLLLVVAWLTLVTVQISLGMGGDPGGGGAP</sequence>
<protein>
    <submittedName>
        <fullName evidence="1">Uncharacterized protein</fullName>
    </submittedName>
</protein>
<gene>
    <name evidence="1" type="ORF">EV193_10782</name>
</gene>
<evidence type="ECO:0000313" key="1">
    <source>
        <dbReference type="EMBL" id="RZS36401.1"/>
    </source>
</evidence>
<comment type="caution">
    <text evidence="1">The sequence shown here is derived from an EMBL/GenBank/DDBJ whole genome shotgun (WGS) entry which is preliminary data.</text>
</comment>
<dbReference type="RefSeq" id="WP_278044203.1">
    <property type="nucleotide sequence ID" value="NZ_SGWQ01000007.1"/>
</dbReference>
<reference evidence="1 2" key="1">
    <citation type="submission" date="2019-02" db="EMBL/GenBank/DDBJ databases">
        <title>Genomic Encyclopedia of Type Strains, Phase IV (KMG-IV): sequencing the most valuable type-strain genomes for metagenomic binning, comparative biology and taxonomic classification.</title>
        <authorList>
            <person name="Goeker M."/>
        </authorList>
    </citation>
    <scope>NUCLEOTIDE SEQUENCE [LARGE SCALE GENOMIC DNA]</scope>
    <source>
        <strain evidence="1 2">DSM 101727</strain>
    </source>
</reference>